<dbReference type="InterPro" id="IPR023214">
    <property type="entry name" value="HAD_sf"/>
</dbReference>
<dbReference type="InterPro" id="IPR036163">
    <property type="entry name" value="HMA_dom_sf"/>
</dbReference>
<dbReference type="InterPro" id="IPR001757">
    <property type="entry name" value="P_typ_ATPase"/>
</dbReference>
<dbReference type="OrthoDB" id="7059309at2"/>
<accession>A0A5E3ZWX8</accession>
<evidence type="ECO:0000256" key="4">
    <source>
        <dbReference type="ARBA" id="ARBA00022723"/>
    </source>
</evidence>
<dbReference type="CDD" id="cd02094">
    <property type="entry name" value="P-type_ATPase_Cu-like"/>
    <property type="match status" value="1"/>
</dbReference>
<keyword evidence="7" id="KW-1278">Translocase</keyword>
<dbReference type="InterPro" id="IPR017969">
    <property type="entry name" value="Heavy-metal-associated_CS"/>
</dbReference>
<keyword evidence="9 10" id="KW-0472">Membrane</keyword>
<dbReference type="Gene3D" id="3.40.1110.10">
    <property type="entry name" value="Calcium-transporting ATPase, cytoplasmic domain N"/>
    <property type="match status" value="1"/>
</dbReference>
<sequence length="776" mass="80900">MPSSTPRSSSAEDSCPAPAASAVQTAPASTAHVPASTADYRHVELALLGLSCANCANHVQRTLNKLEGVECMVNFATESASLEAADSYSAQDLIEAVKGAGYDARLLSDGNSISAVDADQQIVEAEEKASRDLVTRLIVAAVLTLPVMVISMVPSAQFPGWQWLCLVLTTIVVFYPGWVFHRATIANAKHHTVSMDTLLSLGTLSAYFWSLGAMLFGTAGHIGMHHSMQLWNPNVDPSGQVYFESAAGVIVFLLLGRYLEHRAKRSARAGLTALMDVGAKDALFVDAQGVEHRIPVSSLSKDDLFRVLPGDKIATDGVVVEGVSSVNASAMTGESMPQPVAPGDEVIGGCVNTTGTLLVRATAVGADTQLAAITEAVKRAQESKSNAQRLADRISSVFVPIVILLAFVALGGHLVAGESVAAAFTAGVAVLIIACPCALGLATPLAFMVGTGRAAQRGIIVRSQETLEKVRDIDTVVFDKTGTITTGEMSVVDVVPVSGFSSAQVVQWAAAVERGSEHPLGAAIVRATSSETVEMADGITAVPGEGVVGDVSGARVFVGKPRDKVGAEALRLSTAELSLAASQVAVYRDDEFIGSIVVADTVKPTSAAAISALHEQGCHTVLVTGDNAQAAQHIADEVGIPAKNVISGVLPTQKADKIAELQQQGKTVAMVGDGINDAAALALAHLGIAMGTGTDAAMQAADLTLVRGDLEVVPEALQLARRMSRIVRGNLFWAFIYNVAMIPLAMFGYLNPMMAGFAMVCSDLFVVGNSLRLRRG</sequence>
<name>A0A5E3ZWX8_9ACTN</name>
<dbReference type="Gene3D" id="2.70.150.10">
    <property type="entry name" value="Calcium-transporting ATPase, cytoplasmic transduction domain A"/>
    <property type="match status" value="1"/>
</dbReference>
<dbReference type="FunFam" id="2.70.150.10:FF:000002">
    <property type="entry name" value="Copper-transporting ATPase 1, putative"/>
    <property type="match status" value="1"/>
</dbReference>
<dbReference type="GO" id="GO:0016887">
    <property type="term" value="F:ATP hydrolysis activity"/>
    <property type="evidence" value="ECO:0007669"/>
    <property type="project" value="InterPro"/>
</dbReference>
<dbReference type="PRINTS" id="PR00119">
    <property type="entry name" value="CATATPASE"/>
</dbReference>
<dbReference type="GO" id="GO:0005524">
    <property type="term" value="F:ATP binding"/>
    <property type="evidence" value="ECO:0007669"/>
    <property type="project" value="UniProtKB-UniRule"/>
</dbReference>
<dbReference type="NCBIfam" id="TIGR01511">
    <property type="entry name" value="ATPase-IB1_Cu"/>
    <property type="match status" value="1"/>
</dbReference>
<dbReference type="PROSITE" id="PS50846">
    <property type="entry name" value="HMA_2"/>
    <property type="match status" value="1"/>
</dbReference>
<dbReference type="InterPro" id="IPR018303">
    <property type="entry name" value="ATPase_P-typ_P_site"/>
</dbReference>
<dbReference type="Proteomes" id="UP000324288">
    <property type="component" value="Chromosome"/>
</dbReference>
<comment type="subcellular location">
    <subcellularLocation>
        <location evidence="1">Cell membrane</location>
        <topology evidence="1">Multi-pass membrane protein</topology>
    </subcellularLocation>
</comment>
<dbReference type="SFLD" id="SFLDS00003">
    <property type="entry name" value="Haloacid_Dehalogenase"/>
    <property type="match status" value="1"/>
</dbReference>
<dbReference type="GeneID" id="84894609"/>
<evidence type="ECO:0000256" key="1">
    <source>
        <dbReference type="ARBA" id="ARBA00004651"/>
    </source>
</evidence>
<dbReference type="SUPFAM" id="SSF81653">
    <property type="entry name" value="Calcium ATPase, transduction domain A"/>
    <property type="match status" value="1"/>
</dbReference>
<dbReference type="InterPro" id="IPR027256">
    <property type="entry name" value="P-typ_ATPase_IB"/>
</dbReference>
<evidence type="ECO:0000259" key="12">
    <source>
        <dbReference type="PROSITE" id="PS50846"/>
    </source>
</evidence>
<evidence type="ECO:0000256" key="7">
    <source>
        <dbReference type="ARBA" id="ARBA00022967"/>
    </source>
</evidence>
<feature type="transmembrane region" description="Helical" evidence="10">
    <location>
        <begin position="731"/>
        <end position="750"/>
    </location>
</feature>
<reference evidence="13 14" key="1">
    <citation type="submission" date="2019-04" db="EMBL/GenBank/DDBJ databases">
        <authorList>
            <person name="Seth-Smith MB H."/>
            <person name="Seth-Smith H."/>
        </authorList>
    </citation>
    <scope>NUCLEOTIDE SEQUENCE [LARGE SCALE GENOMIC DNA]</scope>
    <source>
        <strain evidence="13">USB-603019</strain>
    </source>
</reference>
<dbReference type="PROSITE" id="PS01047">
    <property type="entry name" value="HMA_1"/>
    <property type="match status" value="1"/>
</dbReference>
<evidence type="ECO:0000313" key="14">
    <source>
        <dbReference type="Proteomes" id="UP000324288"/>
    </source>
</evidence>
<evidence type="ECO:0000256" key="8">
    <source>
        <dbReference type="ARBA" id="ARBA00022989"/>
    </source>
</evidence>
<dbReference type="AlphaFoldDB" id="A0A5E3ZWX8"/>
<keyword evidence="6 10" id="KW-0067">ATP-binding</keyword>
<dbReference type="PANTHER" id="PTHR43520">
    <property type="entry name" value="ATP7, ISOFORM B"/>
    <property type="match status" value="1"/>
</dbReference>
<feature type="transmembrane region" description="Helical" evidence="10">
    <location>
        <begin position="422"/>
        <end position="447"/>
    </location>
</feature>
<feature type="domain" description="HMA" evidence="12">
    <location>
        <begin position="41"/>
        <end position="105"/>
    </location>
</feature>
<dbReference type="Pfam" id="PF00403">
    <property type="entry name" value="HMA"/>
    <property type="match status" value="1"/>
</dbReference>
<dbReference type="CDD" id="cd00371">
    <property type="entry name" value="HMA"/>
    <property type="match status" value="1"/>
</dbReference>
<dbReference type="InterPro" id="IPR023298">
    <property type="entry name" value="ATPase_P-typ_TM_dom_sf"/>
</dbReference>
<dbReference type="GO" id="GO:0005886">
    <property type="term" value="C:plasma membrane"/>
    <property type="evidence" value="ECO:0007669"/>
    <property type="project" value="UniProtKB-SubCell"/>
</dbReference>
<dbReference type="InterPro" id="IPR044492">
    <property type="entry name" value="P_typ_ATPase_HD_dom"/>
</dbReference>
<dbReference type="NCBIfam" id="TIGR01494">
    <property type="entry name" value="ATPase_P-type"/>
    <property type="match status" value="1"/>
</dbReference>
<feature type="transmembrane region" description="Helical" evidence="10">
    <location>
        <begin position="133"/>
        <end position="154"/>
    </location>
</feature>
<dbReference type="SUPFAM" id="SSF55008">
    <property type="entry name" value="HMA, heavy metal-associated domain"/>
    <property type="match status" value="1"/>
</dbReference>
<keyword evidence="8 10" id="KW-1133">Transmembrane helix</keyword>
<evidence type="ECO:0000256" key="6">
    <source>
        <dbReference type="ARBA" id="ARBA00022840"/>
    </source>
</evidence>
<dbReference type="PROSITE" id="PS01229">
    <property type="entry name" value="COF_2"/>
    <property type="match status" value="1"/>
</dbReference>
<dbReference type="SUPFAM" id="SSF81665">
    <property type="entry name" value="Calcium ATPase, transmembrane domain M"/>
    <property type="match status" value="1"/>
</dbReference>
<feature type="compositionally biased region" description="Polar residues" evidence="11">
    <location>
        <begin position="1"/>
        <end position="12"/>
    </location>
</feature>
<evidence type="ECO:0000256" key="9">
    <source>
        <dbReference type="ARBA" id="ARBA00023136"/>
    </source>
</evidence>
<dbReference type="GO" id="GO:0005507">
    <property type="term" value="F:copper ion binding"/>
    <property type="evidence" value="ECO:0007669"/>
    <property type="project" value="TreeGrafter"/>
</dbReference>
<dbReference type="GO" id="GO:0043682">
    <property type="term" value="F:P-type divalent copper transporter activity"/>
    <property type="evidence" value="ECO:0007669"/>
    <property type="project" value="TreeGrafter"/>
</dbReference>
<dbReference type="SFLD" id="SFLDF00027">
    <property type="entry name" value="p-type_atpase"/>
    <property type="match status" value="1"/>
</dbReference>
<dbReference type="Gene3D" id="3.30.70.100">
    <property type="match status" value="1"/>
</dbReference>
<dbReference type="InterPro" id="IPR006121">
    <property type="entry name" value="HMA_dom"/>
</dbReference>
<dbReference type="EMBL" id="LR584267">
    <property type="protein sequence ID" value="VHO00288.1"/>
    <property type="molecule type" value="Genomic_DNA"/>
</dbReference>
<dbReference type="Gene3D" id="3.40.50.1000">
    <property type="entry name" value="HAD superfamily/HAD-like"/>
    <property type="match status" value="1"/>
</dbReference>
<feature type="region of interest" description="Disordered" evidence="11">
    <location>
        <begin position="1"/>
        <end position="28"/>
    </location>
</feature>
<evidence type="ECO:0000256" key="10">
    <source>
        <dbReference type="RuleBase" id="RU362081"/>
    </source>
</evidence>
<dbReference type="RefSeq" id="WP_082345353.1">
    <property type="nucleotide sequence ID" value="NZ_CP009312.1"/>
</dbReference>
<feature type="transmembrane region" description="Helical" evidence="10">
    <location>
        <begin position="394"/>
        <end position="416"/>
    </location>
</feature>
<gene>
    <name evidence="13" type="primary">ctpA</name>
    <name evidence="13" type="ORF">LC603019_00633</name>
</gene>
<dbReference type="SUPFAM" id="SSF56784">
    <property type="entry name" value="HAD-like"/>
    <property type="match status" value="1"/>
</dbReference>
<evidence type="ECO:0000256" key="5">
    <source>
        <dbReference type="ARBA" id="ARBA00022741"/>
    </source>
</evidence>
<proteinExistence type="inferred from homology"/>
<keyword evidence="14" id="KW-1185">Reference proteome</keyword>
<evidence type="ECO:0000256" key="3">
    <source>
        <dbReference type="ARBA" id="ARBA00022692"/>
    </source>
</evidence>
<keyword evidence="10" id="KW-1003">Cell membrane</keyword>
<dbReference type="PANTHER" id="PTHR43520:SF8">
    <property type="entry name" value="P-TYPE CU(+) TRANSPORTER"/>
    <property type="match status" value="1"/>
</dbReference>
<feature type="transmembrane region" description="Helical" evidence="10">
    <location>
        <begin position="201"/>
        <end position="222"/>
    </location>
</feature>
<dbReference type="GO" id="GO:0055070">
    <property type="term" value="P:copper ion homeostasis"/>
    <property type="evidence" value="ECO:0007669"/>
    <property type="project" value="TreeGrafter"/>
</dbReference>
<dbReference type="InterPro" id="IPR036412">
    <property type="entry name" value="HAD-like_sf"/>
</dbReference>
<dbReference type="NCBIfam" id="TIGR01512">
    <property type="entry name" value="ATPase-IB2_Cd"/>
    <property type="match status" value="1"/>
</dbReference>
<protein>
    <submittedName>
        <fullName evidence="13">Cation-transporting P-type ATPase A</fullName>
    </submittedName>
</protein>
<dbReference type="InterPro" id="IPR023299">
    <property type="entry name" value="ATPase_P-typ_cyto_dom_N"/>
</dbReference>
<dbReference type="PROSITE" id="PS00154">
    <property type="entry name" value="ATPASE_E1_E2"/>
    <property type="match status" value="1"/>
</dbReference>
<dbReference type="Pfam" id="PF00702">
    <property type="entry name" value="Hydrolase"/>
    <property type="match status" value="1"/>
</dbReference>
<dbReference type="SFLD" id="SFLDG00002">
    <property type="entry name" value="C1.7:_P-type_atpase_like"/>
    <property type="match status" value="1"/>
</dbReference>
<feature type="transmembrane region" description="Helical" evidence="10">
    <location>
        <begin position="160"/>
        <end position="180"/>
    </location>
</feature>
<feature type="compositionally biased region" description="Low complexity" evidence="11">
    <location>
        <begin position="16"/>
        <end position="28"/>
    </location>
</feature>
<dbReference type="NCBIfam" id="TIGR01525">
    <property type="entry name" value="ATPase-IB_hvy"/>
    <property type="match status" value="1"/>
</dbReference>
<evidence type="ECO:0000256" key="2">
    <source>
        <dbReference type="ARBA" id="ARBA00006024"/>
    </source>
</evidence>
<comment type="similarity">
    <text evidence="2 10">Belongs to the cation transport ATPase (P-type) (TC 3.A.3) family. Type IB subfamily.</text>
</comment>
<keyword evidence="5 10" id="KW-0547">Nucleotide-binding</keyword>
<dbReference type="InterPro" id="IPR008250">
    <property type="entry name" value="ATPase_P-typ_transduc_dom_A_sf"/>
</dbReference>
<feature type="transmembrane region" description="Helical" evidence="10">
    <location>
        <begin position="242"/>
        <end position="259"/>
    </location>
</feature>
<dbReference type="Pfam" id="PF00122">
    <property type="entry name" value="E1-E2_ATPase"/>
    <property type="match status" value="1"/>
</dbReference>
<evidence type="ECO:0000313" key="13">
    <source>
        <dbReference type="EMBL" id="VHO00288.1"/>
    </source>
</evidence>
<keyword evidence="3 10" id="KW-0812">Transmembrane</keyword>
<dbReference type="InterPro" id="IPR059000">
    <property type="entry name" value="ATPase_P-type_domA"/>
</dbReference>
<evidence type="ECO:0000256" key="11">
    <source>
        <dbReference type="SAM" id="MobiDB-lite"/>
    </source>
</evidence>
<keyword evidence="4 10" id="KW-0479">Metal-binding</keyword>
<organism evidence="13 14">
    <name type="scientific">Lawsonella clevelandensis</name>
    <dbReference type="NCBI Taxonomy" id="1528099"/>
    <lineage>
        <taxon>Bacteria</taxon>
        <taxon>Bacillati</taxon>
        <taxon>Actinomycetota</taxon>
        <taxon>Actinomycetes</taxon>
        <taxon>Mycobacteriales</taxon>
        <taxon>Lawsonellaceae</taxon>
        <taxon>Lawsonella</taxon>
    </lineage>
</organism>